<gene>
    <name evidence="1" type="ORF">ACK2TP_05235</name>
</gene>
<organism evidence="1 2">
    <name type="scientific">Terriglobus aquaticus</name>
    <dbReference type="NCBI Taxonomy" id="940139"/>
    <lineage>
        <taxon>Bacteria</taxon>
        <taxon>Pseudomonadati</taxon>
        <taxon>Acidobacteriota</taxon>
        <taxon>Terriglobia</taxon>
        <taxon>Terriglobales</taxon>
        <taxon>Acidobacteriaceae</taxon>
        <taxon>Terriglobus</taxon>
    </lineage>
</organism>
<dbReference type="InterPro" id="IPR029033">
    <property type="entry name" value="His_PPase_superfam"/>
</dbReference>
<dbReference type="Pfam" id="PF00300">
    <property type="entry name" value="His_Phos_1"/>
    <property type="match status" value="1"/>
</dbReference>
<name>A0ABW9KKN0_9BACT</name>
<sequence length="184" mass="20197">MNLYVMRHASAGTRRANPVLDVRRPLDKQGKRDCLLLGNTLSSMNVAFDLVVSSPLKRSLQTASLVGTETGYEQKILLSDALAPQATFAQFQKLLAECSGYESLLVVGHSPNLVQFLGLLLQPAATAQEDCERRPAAVRLRKGAIARLTLDRGAAMLQWMLDPRVVGKLYASSTSKSRRKTSRK</sequence>
<keyword evidence="2" id="KW-1185">Reference proteome</keyword>
<proteinExistence type="predicted"/>
<dbReference type="InterPro" id="IPR013078">
    <property type="entry name" value="His_Pase_superF_clade-1"/>
</dbReference>
<reference evidence="1 2" key="1">
    <citation type="submission" date="2024-12" db="EMBL/GenBank/DDBJ databases">
        <authorList>
            <person name="Lee Y."/>
        </authorList>
    </citation>
    <scope>NUCLEOTIDE SEQUENCE [LARGE SCALE GENOMIC DNA]</scope>
    <source>
        <strain evidence="1 2">03SUJ4</strain>
    </source>
</reference>
<evidence type="ECO:0000313" key="1">
    <source>
        <dbReference type="EMBL" id="MFN2975159.1"/>
    </source>
</evidence>
<dbReference type="Gene3D" id="3.40.50.1240">
    <property type="entry name" value="Phosphoglycerate mutase-like"/>
    <property type="match status" value="1"/>
</dbReference>
<dbReference type="Proteomes" id="UP001634747">
    <property type="component" value="Unassembled WGS sequence"/>
</dbReference>
<dbReference type="SUPFAM" id="SSF53254">
    <property type="entry name" value="Phosphoglycerate mutase-like"/>
    <property type="match status" value="1"/>
</dbReference>
<evidence type="ECO:0000313" key="2">
    <source>
        <dbReference type="Proteomes" id="UP001634747"/>
    </source>
</evidence>
<comment type="caution">
    <text evidence="1">The sequence shown here is derived from an EMBL/GenBank/DDBJ whole genome shotgun (WGS) entry which is preliminary data.</text>
</comment>
<dbReference type="CDD" id="cd07067">
    <property type="entry name" value="HP_PGM_like"/>
    <property type="match status" value="1"/>
</dbReference>
<dbReference type="SMART" id="SM00855">
    <property type="entry name" value="PGAM"/>
    <property type="match status" value="1"/>
</dbReference>
<accession>A0ABW9KKN0</accession>
<protein>
    <submittedName>
        <fullName evidence="1">SixA phosphatase family protein</fullName>
    </submittedName>
</protein>
<dbReference type="RefSeq" id="WP_263413308.1">
    <property type="nucleotide sequence ID" value="NZ_BAABBH010000001.1"/>
</dbReference>
<dbReference type="EMBL" id="JBJYXY010000001">
    <property type="protein sequence ID" value="MFN2975159.1"/>
    <property type="molecule type" value="Genomic_DNA"/>
</dbReference>